<evidence type="ECO:0000313" key="2">
    <source>
        <dbReference type="Proteomes" id="UP000814140"/>
    </source>
</evidence>
<protein>
    <submittedName>
        <fullName evidence="1">Cl-channel protein</fullName>
    </submittedName>
</protein>
<name>A0ACB8SHY3_9AGAM</name>
<dbReference type="EMBL" id="MU277272">
    <property type="protein sequence ID" value="KAI0056045.1"/>
    <property type="molecule type" value="Genomic_DNA"/>
</dbReference>
<comment type="caution">
    <text evidence="1">The sequence shown here is derived from an EMBL/GenBank/DDBJ whole genome shotgun (WGS) entry which is preliminary data.</text>
</comment>
<gene>
    <name evidence="1" type="ORF">BV25DRAFT_1980560</name>
</gene>
<organism evidence="1 2">
    <name type="scientific">Artomyces pyxidatus</name>
    <dbReference type="NCBI Taxonomy" id="48021"/>
    <lineage>
        <taxon>Eukaryota</taxon>
        <taxon>Fungi</taxon>
        <taxon>Dikarya</taxon>
        <taxon>Basidiomycota</taxon>
        <taxon>Agaricomycotina</taxon>
        <taxon>Agaricomycetes</taxon>
        <taxon>Russulales</taxon>
        <taxon>Auriscalpiaceae</taxon>
        <taxon>Artomyces</taxon>
    </lineage>
</organism>
<sequence length="766" mass="83726">MRRKFFSESSAISEPVNFSPPRKLGDRSPPPPLAAEQFELCDNLDEWSRSPHRHRVPPKYRDGNTIDWWYEDFAERERWKGLLSQSGLKGLLAPLLDAAKMWFVIVCTGIGVGVAGGWLDVLVKWLGDLREGRCTSSIFYNSVACCSGLDPGEVCNEWRSWSNYLGVHSILGQSLLQSFIYIVLSVAFAASAAVLVVTYAPFAFHTGIPEIKAILGGYVFDSFLSAWTLLIKALGLALSVASGLSLGKEARHSGPLVHVACCMAFLLSRLFVQFRYNEAHKRKLLAAAAAAGVSVAFGSPLGGVLFGLEELDTFANESDVMWRGFVTSVIAAVALQYVDPFGTSKLVLFQVRGMGEGSWLAFELIPWLALAVIGGILGSLLIRLNVAIAVYRRNSFLREWPVLEVVGAAAITAAVNDLVSDRVQSSELVANLFQECDPIRGDFHGLCNPTAMWENVFLLLLTSIIKIGFTAWTFGMMVPAGIFLPTIAIGASLGRAVGMLTQGLYKAYPKAWIFSACPPDPTVRCIYPGFYAVIGASAMLGGVTRMTISLVVILFELTGALSHVLPIMISVMVSKWVGDALGEDGIYASWISMRRYPWLAPIEYHDNGEVAADVMTSTLGLVVIENGIRLLELDELLKTWEYHGFPVILGGKLIGYASRDKIITYIQPILSESGASNRRCLFVEHPSSSATEPDTVDLSALVEDVMQLRKEVPLELVVNMFRKLNLRHIMFTQAGELTGMITKTDIVALSSAHFPHTGALAEQRAT</sequence>
<keyword evidence="2" id="KW-1185">Reference proteome</keyword>
<evidence type="ECO:0000313" key="1">
    <source>
        <dbReference type="EMBL" id="KAI0056045.1"/>
    </source>
</evidence>
<proteinExistence type="predicted"/>
<dbReference type="Proteomes" id="UP000814140">
    <property type="component" value="Unassembled WGS sequence"/>
</dbReference>
<reference evidence="1" key="2">
    <citation type="journal article" date="2022" name="New Phytol.">
        <title>Evolutionary transition to the ectomycorrhizal habit in the genomes of a hyperdiverse lineage of mushroom-forming fungi.</title>
        <authorList>
            <person name="Looney B."/>
            <person name="Miyauchi S."/>
            <person name="Morin E."/>
            <person name="Drula E."/>
            <person name="Courty P.E."/>
            <person name="Kohler A."/>
            <person name="Kuo A."/>
            <person name="LaButti K."/>
            <person name="Pangilinan J."/>
            <person name="Lipzen A."/>
            <person name="Riley R."/>
            <person name="Andreopoulos W."/>
            <person name="He G."/>
            <person name="Johnson J."/>
            <person name="Nolan M."/>
            <person name="Tritt A."/>
            <person name="Barry K.W."/>
            <person name="Grigoriev I.V."/>
            <person name="Nagy L.G."/>
            <person name="Hibbett D."/>
            <person name="Henrissat B."/>
            <person name="Matheny P.B."/>
            <person name="Labbe J."/>
            <person name="Martin F.M."/>
        </authorList>
    </citation>
    <scope>NUCLEOTIDE SEQUENCE</scope>
    <source>
        <strain evidence="1">HHB10654</strain>
    </source>
</reference>
<reference evidence="1" key="1">
    <citation type="submission" date="2021-03" db="EMBL/GenBank/DDBJ databases">
        <authorList>
            <consortium name="DOE Joint Genome Institute"/>
            <person name="Ahrendt S."/>
            <person name="Looney B.P."/>
            <person name="Miyauchi S."/>
            <person name="Morin E."/>
            <person name="Drula E."/>
            <person name="Courty P.E."/>
            <person name="Chicoki N."/>
            <person name="Fauchery L."/>
            <person name="Kohler A."/>
            <person name="Kuo A."/>
            <person name="Labutti K."/>
            <person name="Pangilinan J."/>
            <person name="Lipzen A."/>
            <person name="Riley R."/>
            <person name="Andreopoulos W."/>
            <person name="He G."/>
            <person name="Johnson J."/>
            <person name="Barry K.W."/>
            <person name="Grigoriev I.V."/>
            <person name="Nagy L."/>
            <person name="Hibbett D."/>
            <person name="Henrissat B."/>
            <person name="Matheny P.B."/>
            <person name="Labbe J."/>
            <person name="Martin F."/>
        </authorList>
    </citation>
    <scope>NUCLEOTIDE SEQUENCE</scope>
    <source>
        <strain evidence="1">HHB10654</strain>
    </source>
</reference>
<accession>A0ACB8SHY3</accession>